<evidence type="ECO:0000313" key="3">
    <source>
        <dbReference type="Proteomes" id="UP001164776"/>
    </source>
</evidence>
<sequence>MEKANLRACHGVREPQVTNRNSQANFGAPSYHKGAGVQGWYALAAQLQVTRSSRSHPFS</sequence>
<dbReference type="AlphaFoldDB" id="A0A9W7XAG1"/>
<reference evidence="2 3" key="1">
    <citation type="submission" date="2022-10" db="EMBL/GenBank/DDBJ databases">
        <title>WGS assembly of Paspalum vaginatum 540-79.</title>
        <authorList>
            <person name="Sun G."/>
            <person name="Wase N."/>
            <person name="Shu S."/>
            <person name="Jenkins J."/>
            <person name="Zhou B."/>
            <person name="Torres-Rodriguez J."/>
            <person name="Chen C."/>
            <person name="Sandor L."/>
            <person name="Plott C."/>
            <person name="Yoshinga Y."/>
            <person name="Daum C."/>
            <person name="Qi P."/>
            <person name="Barry K."/>
            <person name="Lipzen A."/>
            <person name="Berry L."/>
            <person name="Pedersen C."/>
            <person name="Gottilla T."/>
            <person name="Foltz A."/>
            <person name="Yu H."/>
            <person name="O'Malley R."/>
            <person name="Zhang C."/>
            <person name="Devos K."/>
            <person name="Sigmon B."/>
            <person name="Yu B."/>
            <person name="Obata T."/>
            <person name="Schmutz J."/>
            <person name="Schnable J."/>
        </authorList>
    </citation>
    <scope>NUCLEOTIDE SEQUENCE [LARGE SCALE GENOMIC DNA]</scope>
    <source>
        <strain evidence="3">cv. 540-79</strain>
    </source>
</reference>
<evidence type="ECO:0000313" key="2">
    <source>
        <dbReference type="EMBL" id="KAJ1255033.1"/>
    </source>
</evidence>
<keyword evidence="3" id="KW-1185">Reference proteome</keyword>
<name>A0A9W7XAG1_9POAL</name>
<organism evidence="2 3">
    <name type="scientific">Paspalum vaginatum</name>
    <name type="common">seashore paspalum</name>
    <dbReference type="NCBI Taxonomy" id="158149"/>
    <lineage>
        <taxon>Eukaryota</taxon>
        <taxon>Viridiplantae</taxon>
        <taxon>Streptophyta</taxon>
        <taxon>Embryophyta</taxon>
        <taxon>Tracheophyta</taxon>
        <taxon>Spermatophyta</taxon>
        <taxon>Magnoliopsida</taxon>
        <taxon>Liliopsida</taxon>
        <taxon>Poales</taxon>
        <taxon>Poaceae</taxon>
        <taxon>PACMAD clade</taxon>
        <taxon>Panicoideae</taxon>
        <taxon>Andropogonodae</taxon>
        <taxon>Paspaleae</taxon>
        <taxon>Paspalinae</taxon>
        <taxon>Paspalum</taxon>
    </lineage>
</organism>
<protein>
    <submittedName>
        <fullName evidence="2">Uncharacterized protein</fullName>
    </submittedName>
</protein>
<dbReference type="Proteomes" id="UP001164776">
    <property type="component" value="Unassembled WGS sequence"/>
</dbReference>
<feature type="compositionally biased region" description="Polar residues" evidence="1">
    <location>
        <begin position="16"/>
        <end position="25"/>
    </location>
</feature>
<feature type="region of interest" description="Disordered" evidence="1">
    <location>
        <begin position="1"/>
        <end position="26"/>
    </location>
</feature>
<gene>
    <name evidence="2" type="ORF">BS78_K297400</name>
</gene>
<proteinExistence type="predicted"/>
<accession>A0A9W7XAG1</accession>
<comment type="caution">
    <text evidence="2">The sequence shown here is derived from an EMBL/GenBank/DDBJ whole genome shotgun (WGS) entry which is preliminary data.</text>
</comment>
<evidence type="ECO:0000256" key="1">
    <source>
        <dbReference type="SAM" id="MobiDB-lite"/>
    </source>
</evidence>
<dbReference type="EMBL" id="MU629832">
    <property type="protein sequence ID" value="KAJ1255033.1"/>
    <property type="molecule type" value="Genomic_DNA"/>
</dbReference>